<keyword evidence="3" id="KW-1185">Reference proteome</keyword>
<name>A0A8J4TRK7_CLAMG</name>
<proteinExistence type="predicted"/>
<sequence>MKAFVKVSRSLSTRGPVRLEGSPKPRADRAENEQLLSLLGASRLFIICRRRSRKTAKCIVRGSAAVAMEDVPRPLGPLYAP</sequence>
<dbReference type="Proteomes" id="UP000727407">
    <property type="component" value="Unassembled WGS sequence"/>
</dbReference>
<evidence type="ECO:0000313" key="2">
    <source>
        <dbReference type="EMBL" id="KAF5902876.1"/>
    </source>
</evidence>
<reference evidence="2" key="1">
    <citation type="submission" date="2020-07" db="EMBL/GenBank/DDBJ databases">
        <title>Clarias magur genome sequencing, assembly and annotation.</title>
        <authorList>
            <person name="Kushwaha B."/>
            <person name="Kumar R."/>
            <person name="Das P."/>
            <person name="Joshi C.G."/>
            <person name="Kumar D."/>
            <person name="Nagpure N.S."/>
            <person name="Pandey M."/>
            <person name="Agarwal S."/>
            <person name="Srivastava S."/>
            <person name="Singh M."/>
            <person name="Sahoo L."/>
            <person name="Jayasankar P."/>
            <person name="Meher P.K."/>
            <person name="Koringa P.G."/>
            <person name="Iquebal M.A."/>
            <person name="Das S.P."/>
            <person name="Bit A."/>
            <person name="Patnaik S."/>
            <person name="Patel N."/>
            <person name="Shah T.M."/>
            <person name="Hinsu A."/>
            <person name="Jena J.K."/>
        </authorList>
    </citation>
    <scope>NUCLEOTIDE SEQUENCE</scope>
    <source>
        <strain evidence="2">CIFAMagur01</strain>
        <tissue evidence="2">Testis</tissue>
    </source>
</reference>
<feature type="region of interest" description="Disordered" evidence="1">
    <location>
        <begin position="1"/>
        <end position="28"/>
    </location>
</feature>
<comment type="caution">
    <text evidence="2">The sequence shown here is derived from an EMBL/GenBank/DDBJ whole genome shotgun (WGS) entry which is preliminary data.</text>
</comment>
<accession>A0A8J4TRK7</accession>
<protein>
    <submittedName>
        <fullName evidence="2">Uncharacterized protein</fullName>
    </submittedName>
</protein>
<dbReference type="AlphaFoldDB" id="A0A8J4TRK7"/>
<organism evidence="2 3">
    <name type="scientific">Clarias magur</name>
    <name type="common">Asian catfish</name>
    <name type="synonym">Macropteronotus magur</name>
    <dbReference type="NCBI Taxonomy" id="1594786"/>
    <lineage>
        <taxon>Eukaryota</taxon>
        <taxon>Metazoa</taxon>
        <taxon>Chordata</taxon>
        <taxon>Craniata</taxon>
        <taxon>Vertebrata</taxon>
        <taxon>Euteleostomi</taxon>
        <taxon>Actinopterygii</taxon>
        <taxon>Neopterygii</taxon>
        <taxon>Teleostei</taxon>
        <taxon>Ostariophysi</taxon>
        <taxon>Siluriformes</taxon>
        <taxon>Clariidae</taxon>
        <taxon>Clarias</taxon>
    </lineage>
</organism>
<evidence type="ECO:0000256" key="1">
    <source>
        <dbReference type="SAM" id="MobiDB-lite"/>
    </source>
</evidence>
<gene>
    <name evidence="2" type="ORF">DAT39_007385</name>
</gene>
<dbReference type="EMBL" id="QNUK01000083">
    <property type="protein sequence ID" value="KAF5902876.1"/>
    <property type="molecule type" value="Genomic_DNA"/>
</dbReference>
<evidence type="ECO:0000313" key="3">
    <source>
        <dbReference type="Proteomes" id="UP000727407"/>
    </source>
</evidence>